<proteinExistence type="predicted"/>
<dbReference type="AlphaFoldDB" id="A0A6J4IZR8"/>
<name>A0A6J4IZR8_9ACTN</name>
<feature type="chain" id="PRO_5027005528" description="Lipoprotein" evidence="1">
    <location>
        <begin position="23"/>
        <end position="140"/>
    </location>
</feature>
<feature type="signal peptide" evidence="1">
    <location>
        <begin position="1"/>
        <end position="22"/>
    </location>
</feature>
<keyword evidence="1" id="KW-0732">Signal</keyword>
<reference evidence="2" key="1">
    <citation type="submission" date="2020-02" db="EMBL/GenBank/DDBJ databases">
        <authorList>
            <person name="Meier V. D."/>
        </authorList>
    </citation>
    <scope>NUCLEOTIDE SEQUENCE</scope>
    <source>
        <strain evidence="2">AVDCRST_MAG41</strain>
    </source>
</reference>
<protein>
    <recommendedName>
        <fullName evidence="3">Lipoprotein</fullName>
    </recommendedName>
</protein>
<evidence type="ECO:0000256" key="1">
    <source>
        <dbReference type="SAM" id="SignalP"/>
    </source>
</evidence>
<dbReference type="EMBL" id="CADCTP010000230">
    <property type="protein sequence ID" value="CAA9263209.1"/>
    <property type="molecule type" value="Genomic_DNA"/>
</dbReference>
<organism evidence="2">
    <name type="scientific">uncultured Mycobacteriales bacterium</name>
    <dbReference type="NCBI Taxonomy" id="581187"/>
    <lineage>
        <taxon>Bacteria</taxon>
        <taxon>Bacillati</taxon>
        <taxon>Actinomycetota</taxon>
        <taxon>Actinomycetes</taxon>
        <taxon>Mycobacteriales</taxon>
        <taxon>environmental samples</taxon>
    </lineage>
</organism>
<evidence type="ECO:0000313" key="2">
    <source>
        <dbReference type="EMBL" id="CAA9263209.1"/>
    </source>
</evidence>
<accession>A0A6J4IZR8</accession>
<evidence type="ECO:0008006" key="3">
    <source>
        <dbReference type="Google" id="ProtNLM"/>
    </source>
</evidence>
<sequence length="140" mass="14196">MRPLLAALAASAAVFALGGCQATEDVRSGVEQARSSAASLGSGAADACRASRPHVTTLNDLADRLAADPDLRVQLAPQVRRAVGQLTASVGDQPELQPAVVAARDLAESIGQANRASVELAARQAQAALVSTRTLCNLAG</sequence>
<dbReference type="PROSITE" id="PS51257">
    <property type="entry name" value="PROKAR_LIPOPROTEIN"/>
    <property type="match status" value="1"/>
</dbReference>
<gene>
    <name evidence="2" type="ORF">AVDCRST_MAG41-2491</name>
</gene>